<comment type="caution">
    <text evidence="1">The sequence shown here is derived from an EMBL/GenBank/DDBJ whole genome shotgun (WGS) entry which is preliminary data.</text>
</comment>
<evidence type="ECO:0000313" key="2">
    <source>
        <dbReference type="Proteomes" id="UP001303473"/>
    </source>
</evidence>
<name>A0AAN6MVD5_9PEZI</name>
<gene>
    <name evidence="1" type="ORF">QBC46DRAFT_274365</name>
</gene>
<protein>
    <submittedName>
        <fullName evidence="1">Uncharacterized protein</fullName>
    </submittedName>
</protein>
<dbReference type="AlphaFoldDB" id="A0AAN6MVD5"/>
<dbReference type="Proteomes" id="UP001303473">
    <property type="component" value="Unassembled WGS sequence"/>
</dbReference>
<reference evidence="2" key="1">
    <citation type="journal article" date="2023" name="Mol. Phylogenet. Evol.">
        <title>Genome-scale phylogeny and comparative genomics of the fungal order Sordariales.</title>
        <authorList>
            <person name="Hensen N."/>
            <person name="Bonometti L."/>
            <person name="Westerberg I."/>
            <person name="Brannstrom I.O."/>
            <person name="Guillou S."/>
            <person name="Cros-Aarteil S."/>
            <person name="Calhoun S."/>
            <person name="Haridas S."/>
            <person name="Kuo A."/>
            <person name="Mondo S."/>
            <person name="Pangilinan J."/>
            <person name="Riley R."/>
            <person name="LaButti K."/>
            <person name="Andreopoulos B."/>
            <person name="Lipzen A."/>
            <person name="Chen C."/>
            <person name="Yan M."/>
            <person name="Daum C."/>
            <person name="Ng V."/>
            <person name="Clum A."/>
            <person name="Steindorff A."/>
            <person name="Ohm R.A."/>
            <person name="Martin F."/>
            <person name="Silar P."/>
            <person name="Natvig D.O."/>
            <person name="Lalanne C."/>
            <person name="Gautier V."/>
            <person name="Ament-Velasquez S.L."/>
            <person name="Kruys A."/>
            <person name="Hutchinson M.I."/>
            <person name="Powell A.J."/>
            <person name="Barry K."/>
            <person name="Miller A.N."/>
            <person name="Grigoriev I.V."/>
            <person name="Debuchy R."/>
            <person name="Gladieux P."/>
            <person name="Hiltunen Thoren M."/>
            <person name="Johannesson H."/>
        </authorList>
    </citation>
    <scope>NUCLEOTIDE SEQUENCE [LARGE SCALE GENOMIC DNA]</scope>
    <source>
        <strain evidence="2">CBS 340.73</strain>
    </source>
</reference>
<proteinExistence type="predicted"/>
<dbReference type="EMBL" id="MU854021">
    <property type="protein sequence ID" value="KAK3934165.1"/>
    <property type="molecule type" value="Genomic_DNA"/>
</dbReference>
<evidence type="ECO:0000313" key="1">
    <source>
        <dbReference type="EMBL" id="KAK3934165.1"/>
    </source>
</evidence>
<organism evidence="1 2">
    <name type="scientific">Diplogelasinospora grovesii</name>
    <dbReference type="NCBI Taxonomy" id="303347"/>
    <lineage>
        <taxon>Eukaryota</taxon>
        <taxon>Fungi</taxon>
        <taxon>Dikarya</taxon>
        <taxon>Ascomycota</taxon>
        <taxon>Pezizomycotina</taxon>
        <taxon>Sordariomycetes</taxon>
        <taxon>Sordariomycetidae</taxon>
        <taxon>Sordariales</taxon>
        <taxon>Diplogelasinosporaceae</taxon>
        <taxon>Diplogelasinospora</taxon>
    </lineage>
</organism>
<accession>A0AAN6MVD5</accession>
<keyword evidence="2" id="KW-1185">Reference proteome</keyword>
<sequence length="53" mass="6215">MTAEQWQALIGLHRTLLHEQHDFFLASQHPPATPQLRRLAPKLSRKPVLVWLH</sequence>